<dbReference type="PANTHER" id="PTHR13604:SF0">
    <property type="entry name" value="ABASIC SITE PROCESSING PROTEIN HMCES"/>
    <property type="match status" value="1"/>
</dbReference>
<dbReference type="PANTHER" id="PTHR13604">
    <property type="entry name" value="DC12-RELATED"/>
    <property type="match status" value="1"/>
</dbReference>
<dbReference type="InterPro" id="IPR036590">
    <property type="entry name" value="SRAP-like"/>
</dbReference>
<keyword evidence="7" id="KW-0456">Lyase</keyword>
<dbReference type="GO" id="GO:0008233">
    <property type="term" value="F:peptidase activity"/>
    <property type="evidence" value="ECO:0007669"/>
    <property type="project" value="UniProtKB-KW"/>
</dbReference>
<reference evidence="9 10" key="1">
    <citation type="submission" date="2014-03" db="EMBL/GenBank/DDBJ databases">
        <title>Genomics of Bifidobacteria.</title>
        <authorList>
            <person name="Ventura M."/>
            <person name="Milani C."/>
            <person name="Lugli G.A."/>
        </authorList>
    </citation>
    <scope>NUCLEOTIDE SEQUENCE [LARGE SCALE GENOMIC DNA]</scope>
    <source>
        <strain evidence="9 10">LMG 21775</strain>
    </source>
</reference>
<evidence type="ECO:0000256" key="2">
    <source>
        <dbReference type="ARBA" id="ARBA00022670"/>
    </source>
</evidence>
<evidence type="ECO:0000256" key="7">
    <source>
        <dbReference type="ARBA" id="ARBA00023239"/>
    </source>
</evidence>
<gene>
    <name evidence="9" type="ORF">BPSY_2096</name>
</gene>
<dbReference type="EMBL" id="JGZI01000011">
    <property type="protein sequence ID" value="KFI80744.1"/>
    <property type="molecule type" value="Genomic_DNA"/>
</dbReference>
<dbReference type="Proteomes" id="UP000029050">
    <property type="component" value="Unassembled WGS sequence"/>
</dbReference>
<keyword evidence="4 8" id="KW-0378">Hydrolase</keyword>
<dbReference type="EC" id="3.4.-.-" evidence="8"/>
<keyword evidence="10" id="KW-1185">Reference proteome</keyword>
<dbReference type="GO" id="GO:0106300">
    <property type="term" value="P:protein-DNA covalent cross-linking repair"/>
    <property type="evidence" value="ECO:0007669"/>
    <property type="project" value="InterPro"/>
</dbReference>
<dbReference type="OrthoDB" id="9782620at2"/>
<dbReference type="STRING" id="218140.BPSY_2096"/>
<dbReference type="AlphaFoldDB" id="A0A087CBU4"/>
<evidence type="ECO:0000313" key="9">
    <source>
        <dbReference type="EMBL" id="KFI80744.1"/>
    </source>
</evidence>
<keyword evidence="5" id="KW-0190">Covalent protein-DNA linkage</keyword>
<evidence type="ECO:0000256" key="4">
    <source>
        <dbReference type="ARBA" id="ARBA00022801"/>
    </source>
</evidence>
<organism evidence="9 10">
    <name type="scientific">Bifidobacterium psychraerophilum</name>
    <dbReference type="NCBI Taxonomy" id="218140"/>
    <lineage>
        <taxon>Bacteria</taxon>
        <taxon>Bacillati</taxon>
        <taxon>Actinomycetota</taxon>
        <taxon>Actinomycetes</taxon>
        <taxon>Bifidobacteriales</taxon>
        <taxon>Bifidobacteriaceae</taxon>
        <taxon>Bifidobacterium</taxon>
    </lineage>
</organism>
<evidence type="ECO:0000256" key="1">
    <source>
        <dbReference type="ARBA" id="ARBA00008136"/>
    </source>
</evidence>
<evidence type="ECO:0000256" key="8">
    <source>
        <dbReference type="RuleBase" id="RU364100"/>
    </source>
</evidence>
<dbReference type="RefSeq" id="WP_033497103.1">
    <property type="nucleotide sequence ID" value="NZ_JGZI01000011.1"/>
</dbReference>
<evidence type="ECO:0000313" key="10">
    <source>
        <dbReference type="Proteomes" id="UP000029050"/>
    </source>
</evidence>
<sequence>MCGRFAASLDYPSLAARFGTAMEGGLPSPSWNISPSQRIAVIAQDEQGGRHLTAATWGLVPTASPTRNLGYPTHNARIESALSKQTFAAAARARRVIIPATGYYEWSKDHQPYYFRKNSQEALLIAGLCSWWREDEDSPWELTATILTTEAVGRAAEVHHRMPVLIPDDLAEEWMDPSSDAEEVFARVAEEGPTLSRRLLSHPVRPLTGRDDAGLTDAISI</sequence>
<evidence type="ECO:0000256" key="3">
    <source>
        <dbReference type="ARBA" id="ARBA00022763"/>
    </source>
</evidence>
<evidence type="ECO:0000256" key="6">
    <source>
        <dbReference type="ARBA" id="ARBA00023125"/>
    </source>
</evidence>
<comment type="similarity">
    <text evidence="1 8">Belongs to the SOS response-associated peptidase family.</text>
</comment>
<accession>A0A087CBU4</accession>
<dbReference type="Pfam" id="PF02586">
    <property type="entry name" value="SRAP"/>
    <property type="match status" value="1"/>
</dbReference>
<dbReference type="GO" id="GO:0006508">
    <property type="term" value="P:proteolysis"/>
    <property type="evidence" value="ECO:0007669"/>
    <property type="project" value="UniProtKB-KW"/>
</dbReference>
<comment type="caution">
    <text evidence="9">The sequence shown here is derived from an EMBL/GenBank/DDBJ whole genome shotgun (WGS) entry which is preliminary data.</text>
</comment>
<dbReference type="eggNOG" id="COG2135">
    <property type="taxonomic scope" value="Bacteria"/>
</dbReference>
<dbReference type="GeneID" id="98299199"/>
<dbReference type="InterPro" id="IPR003738">
    <property type="entry name" value="SRAP"/>
</dbReference>
<protein>
    <recommendedName>
        <fullName evidence="8">Abasic site processing protein</fullName>
        <ecNumber evidence="8">3.4.-.-</ecNumber>
    </recommendedName>
</protein>
<keyword evidence="3" id="KW-0227">DNA damage</keyword>
<dbReference type="GO" id="GO:0003697">
    <property type="term" value="F:single-stranded DNA binding"/>
    <property type="evidence" value="ECO:0007669"/>
    <property type="project" value="InterPro"/>
</dbReference>
<keyword evidence="2 8" id="KW-0645">Protease</keyword>
<dbReference type="GO" id="GO:0016829">
    <property type="term" value="F:lyase activity"/>
    <property type="evidence" value="ECO:0007669"/>
    <property type="project" value="UniProtKB-KW"/>
</dbReference>
<proteinExistence type="inferred from homology"/>
<evidence type="ECO:0000256" key="5">
    <source>
        <dbReference type="ARBA" id="ARBA00023124"/>
    </source>
</evidence>
<name>A0A087CBU4_9BIFI</name>
<dbReference type="SUPFAM" id="SSF143081">
    <property type="entry name" value="BB1717-like"/>
    <property type="match status" value="1"/>
</dbReference>
<dbReference type="Gene3D" id="3.90.1680.10">
    <property type="entry name" value="SOS response associated peptidase-like"/>
    <property type="match status" value="1"/>
</dbReference>
<keyword evidence="6" id="KW-0238">DNA-binding</keyword>